<sequence length="130" mass="15393">MEGGAVDTPTYEDTNVEVASMEEVTEALDEQRAHRIHLAEQRRNRQLYATHAEMREQKQAVERARTARIAAEKETRHADHLARLQKRLEARKKNEELQERRERRIALREARIKQEQTADILDTLEQQKRN</sequence>
<evidence type="ECO:0000313" key="3">
    <source>
        <dbReference type="Proteomes" id="UP000265618"/>
    </source>
</evidence>
<dbReference type="EMBL" id="BDIP01001052">
    <property type="protein sequence ID" value="GIQ83441.1"/>
    <property type="molecule type" value="Genomic_DNA"/>
</dbReference>
<accession>A0A9K3GIH7</accession>
<name>A0A9K3GIH7_9EUKA</name>
<comment type="caution">
    <text evidence="2">The sequence shown here is derived from an EMBL/GenBank/DDBJ whole genome shotgun (WGS) entry which is preliminary data.</text>
</comment>
<keyword evidence="3" id="KW-1185">Reference proteome</keyword>
<dbReference type="AlphaFoldDB" id="A0A9K3GIH7"/>
<organism evidence="2 3">
    <name type="scientific">Kipferlia bialata</name>
    <dbReference type="NCBI Taxonomy" id="797122"/>
    <lineage>
        <taxon>Eukaryota</taxon>
        <taxon>Metamonada</taxon>
        <taxon>Carpediemonas-like organisms</taxon>
        <taxon>Kipferlia</taxon>
    </lineage>
</organism>
<protein>
    <submittedName>
        <fullName evidence="2">Uncharacterized protein</fullName>
    </submittedName>
</protein>
<keyword evidence="1" id="KW-0175">Coiled coil</keyword>
<proteinExistence type="predicted"/>
<reference evidence="2 3" key="1">
    <citation type="journal article" date="2018" name="PLoS ONE">
        <title>The draft genome of Kipferlia bialata reveals reductive genome evolution in fornicate parasites.</title>
        <authorList>
            <person name="Tanifuji G."/>
            <person name="Takabayashi S."/>
            <person name="Kume K."/>
            <person name="Takagi M."/>
            <person name="Nakayama T."/>
            <person name="Kamikawa R."/>
            <person name="Inagaki Y."/>
            <person name="Hashimoto T."/>
        </authorList>
    </citation>
    <scope>NUCLEOTIDE SEQUENCE [LARGE SCALE GENOMIC DNA]</scope>
    <source>
        <strain evidence="2">NY0173</strain>
    </source>
</reference>
<gene>
    <name evidence="2" type="ORF">KIPB_004761</name>
</gene>
<evidence type="ECO:0000313" key="2">
    <source>
        <dbReference type="EMBL" id="GIQ83441.1"/>
    </source>
</evidence>
<evidence type="ECO:0000256" key="1">
    <source>
        <dbReference type="SAM" id="Coils"/>
    </source>
</evidence>
<feature type="non-terminal residue" evidence="2">
    <location>
        <position position="1"/>
    </location>
</feature>
<dbReference type="Proteomes" id="UP000265618">
    <property type="component" value="Unassembled WGS sequence"/>
</dbReference>
<feature type="coiled-coil region" evidence="1">
    <location>
        <begin position="44"/>
        <end position="127"/>
    </location>
</feature>